<name>A0A1I5VVU6_9FIRM</name>
<keyword evidence="2" id="KW-1185">Reference proteome</keyword>
<dbReference type="RefSeq" id="WP_074889325.1">
    <property type="nucleotide sequence ID" value="NZ_FOXO01000019.1"/>
</dbReference>
<proteinExistence type="predicted"/>
<protein>
    <recommendedName>
        <fullName evidence="3">Polysaccharide deacetylase</fullName>
    </recommendedName>
</protein>
<dbReference type="InterPro" id="IPR054492">
    <property type="entry name" value="WbmS-like"/>
</dbReference>
<evidence type="ECO:0000313" key="2">
    <source>
        <dbReference type="Proteomes" id="UP000182624"/>
    </source>
</evidence>
<accession>A0A1I5VVU6</accession>
<organism evidence="1 2">
    <name type="scientific">Butyrivibrio proteoclasticus</name>
    <dbReference type="NCBI Taxonomy" id="43305"/>
    <lineage>
        <taxon>Bacteria</taxon>
        <taxon>Bacillati</taxon>
        <taxon>Bacillota</taxon>
        <taxon>Clostridia</taxon>
        <taxon>Lachnospirales</taxon>
        <taxon>Lachnospiraceae</taxon>
        <taxon>Butyrivibrio</taxon>
    </lineage>
</organism>
<dbReference type="OrthoDB" id="9805877at2"/>
<dbReference type="Gene3D" id="3.20.20.370">
    <property type="entry name" value="Glycoside hydrolase/deacetylase"/>
    <property type="match status" value="1"/>
</dbReference>
<sequence length="260" mass="30267">MKLDRVREKLLKENYISFTTDLDWAPECAIKDTLEMFVGNKIRPTVFITHTSAEVKKFTEAIDVGIHPNLIMPSSQGNNQEEILDFCCGLVSDTKVFRCHRWYASNDVYKYLWNKGYRYESNLCTNMDVVGPFAHRSGMISFPVFFEDGAHIEHNKELQYSHFKDYFRRNGLKVINIHPMHYALNTPYFSYTRGIKDRLSREEWNGMDESRLKELKYDGLGIRDFINDMIEDALSNGAKVISLLDAYKMCLEGQDVQPSL</sequence>
<dbReference type="Proteomes" id="UP000182624">
    <property type="component" value="Unassembled WGS sequence"/>
</dbReference>
<reference evidence="2" key="1">
    <citation type="submission" date="2016-10" db="EMBL/GenBank/DDBJ databases">
        <authorList>
            <person name="Varghese N."/>
            <person name="Submissions S."/>
        </authorList>
    </citation>
    <scope>NUCLEOTIDE SEQUENCE [LARGE SCALE GENOMIC DNA]</scope>
    <source>
        <strain evidence="2">P18</strain>
    </source>
</reference>
<dbReference type="Pfam" id="PF22537">
    <property type="entry name" value="WbmS-like"/>
    <property type="match status" value="1"/>
</dbReference>
<gene>
    <name evidence="1" type="ORF">SAMN04487928_11952</name>
</gene>
<dbReference type="AlphaFoldDB" id="A0A1I5VVU6"/>
<evidence type="ECO:0000313" key="1">
    <source>
        <dbReference type="EMBL" id="SFQ11704.1"/>
    </source>
</evidence>
<dbReference type="EMBL" id="FOXO01000019">
    <property type="protein sequence ID" value="SFQ11704.1"/>
    <property type="molecule type" value="Genomic_DNA"/>
</dbReference>
<evidence type="ECO:0008006" key="3">
    <source>
        <dbReference type="Google" id="ProtNLM"/>
    </source>
</evidence>